<evidence type="ECO:0000256" key="1">
    <source>
        <dbReference type="SAM" id="Phobius"/>
    </source>
</evidence>
<keyword evidence="1" id="KW-0812">Transmembrane</keyword>
<reference evidence="2 3" key="1">
    <citation type="journal article" date="2019" name="Int. J. Syst. Evol. Microbiol.">
        <title>The Global Catalogue of Microorganisms (GCM) 10K type strain sequencing project: providing services to taxonomists for standard genome sequencing and annotation.</title>
        <authorList>
            <consortium name="The Broad Institute Genomics Platform"/>
            <consortium name="The Broad Institute Genome Sequencing Center for Infectious Disease"/>
            <person name="Wu L."/>
            <person name="Ma J."/>
        </authorList>
    </citation>
    <scope>NUCLEOTIDE SEQUENCE [LARGE SCALE GENOMIC DNA]</scope>
    <source>
        <strain evidence="2 3">JCM 14942</strain>
    </source>
</reference>
<feature type="transmembrane region" description="Helical" evidence="1">
    <location>
        <begin position="93"/>
        <end position="118"/>
    </location>
</feature>
<feature type="transmembrane region" description="Helical" evidence="1">
    <location>
        <begin position="16"/>
        <end position="38"/>
    </location>
</feature>
<evidence type="ECO:0000313" key="3">
    <source>
        <dbReference type="Proteomes" id="UP001500842"/>
    </source>
</evidence>
<comment type="caution">
    <text evidence="2">The sequence shown here is derived from an EMBL/GenBank/DDBJ whole genome shotgun (WGS) entry which is preliminary data.</text>
</comment>
<name>A0ABN1ZPL0_9ACTN</name>
<keyword evidence="3" id="KW-1185">Reference proteome</keyword>
<keyword evidence="1" id="KW-0472">Membrane</keyword>
<proteinExistence type="predicted"/>
<dbReference type="EMBL" id="BAAAOR010000002">
    <property type="protein sequence ID" value="GAA1501882.1"/>
    <property type="molecule type" value="Genomic_DNA"/>
</dbReference>
<evidence type="ECO:0000313" key="2">
    <source>
        <dbReference type="EMBL" id="GAA1501882.1"/>
    </source>
</evidence>
<keyword evidence="1" id="KW-1133">Transmembrane helix</keyword>
<feature type="transmembrane region" description="Helical" evidence="1">
    <location>
        <begin position="58"/>
        <end position="81"/>
    </location>
</feature>
<organism evidence="2 3">
    <name type="scientific">Nocardioides humi</name>
    <dbReference type="NCBI Taxonomy" id="449461"/>
    <lineage>
        <taxon>Bacteria</taxon>
        <taxon>Bacillati</taxon>
        <taxon>Actinomycetota</taxon>
        <taxon>Actinomycetes</taxon>
        <taxon>Propionibacteriales</taxon>
        <taxon>Nocardioidaceae</taxon>
        <taxon>Nocardioides</taxon>
    </lineage>
</organism>
<feature type="transmembrane region" description="Helical" evidence="1">
    <location>
        <begin position="200"/>
        <end position="217"/>
    </location>
</feature>
<dbReference type="RefSeq" id="WP_141003530.1">
    <property type="nucleotide sequence ID" value="NZ_BAAAOR010000002.1"/>
</dbReference>
<sequence length="225" mass="23556">MTLVTEATRRSLTRPAWLLVASLPAFVAYLVAAITLLAGKVESSAELTTAQMSDLGVGWFAVNLLWVLPSVLAAAGLAVLGPRLPERFPALSLVPVLAAVAVALCTAYVVVSSIGFGFDHATYGESWTYPASGLLSLGAGWIGTYPATLLVAVALVRAGIARRTAVAIAAILALYWIVELLVYLPIIVGPDEFADLRGGLPPFLLGIFWAVLGGGVLRSRVPSEE</sequence>
<dbReference type="Proteomes" id="UP001500842">
    <property type="component" value="Unassembled WGS sequence"/>
</dbReference>
<evidence type="ECO:0008006" key="4">
    <source>
        <dbReference type="Google" id="ProtNLM"/>
    </source>
</evidence>
<feature type="transmembrane region" description="Helical" evidence="1">
    <location>
        <begin position="165"/>
        <end position="188"/>
    </location>
</feature>
<protein>
    <recommendedName>
        <fullName evidence="4">DUF998 domain-containing protein</fullName>
    </recommendedName>
</protein>
<gene>
    <name evidence="2" type="ORF">GCM10009788_01040</name>
</gene>
<feature type="transmembrane region" description="Helical" evidence="1">
    <location>
        <begin position="138"/>
        <end position="158"/>
    </location>
</feature>
<accession>A0ABN1ZPL0</accession>